<keyword evidence="1" id="KW-0472">Membrane</keyword>
<dbReference type="Proteomes" id="UP000509478">
    <property type="component" value="Chromosome"/>
</dbReference>
<feature type="transmembrane region" description="Helical" evidence="1">
    <location>
        <begin position="20"/>
        <end position="38"/>
    </location>
</feature>
<keyword evidence="1" id="KW-0812">Transmembrane</keyword>
<evidence type="ECO:0000313" key="3">
    <source>
        <dbReference type="Proteomes" id="UP000509478"/>
    </source>
</evidence>
<dbReference type="EMBL" id="CP026995">
    <property type="protein sequence ID" value="QLH07448.1"/>
    <property type="molecule type" value="Genomic_DNA"/>
</dbReference>
<sequence>MTGNESSKLSIRDIALKGTIIALIVTIPSLSTFVLVWIILDDLFLGVILGAFVHFIAMGFSLKISKKLSVKK</sequence>
<keyword evidence="3" id="KW-1185">Reference proteome</keyword>
<feature type="transmembrane region" description="Helical" evidence="1">
    <location>
        <begin position="44"/>
        <end position="62"/>
    </location>
</feature>
<accession>A0A7D5M9I0</accession>
<proteinExistence type="predicted"/>
<keyword evidence="1" id="KW-1133">Transmembrane helix</keyword>
<dbReference type="AlphaFoldDB" id="A0A7D5M9I0"/>
<protein>
    <submittedName>
        <fullName evidence="2">Uncharacterized protein</fullName>
    </submittedName>
</protein>
<evidence type="ECO:0000256" key="1">
    <source>
        <dbReference type="SAM" id="Phobius"/>
    </source>
</evidence>
<reference evidence="2 3" key="1">
    <citation type="submission" date="2018-02" db="EMBL/GenBank/DDBJ databases">
        <title>Complete genome of Nitrosopumilus ureaphilus PS0.</title>
        <authorList>
            <person name="Qin W."/>
            <person name="Zheng Y."/>
            <person name="Stahl D.A."/>
        </authorList>
    </citation>
    <scope>NUCLEOTIDE SEQUENCE [LARGE SCALE GENOMIC DNA]</scope>
    <source>
        <strain evidence="2 3">PS0</strain>
    </source>
</reference>
<gene>
    <name evidence="2" type="ORF">C5F50_10490</name>
</gene>
<dbReference type="OrthoDB" id="11880at2157"/>
<evidence type="ECO:0000313" key="2">
    <source>
        <dbReference type="EMBL" id="QLH07448.1"/>
    </source>
</evidence>
<dbReference type="GeneID" id="56068544"/>
<organism evidence="2 3">
    <name type="scientific">Nitrosopumilus ureiphilus</name>
    <dbReference type="NCBI Taxonomy" id="1470067"/>
    <lineage>
        <taxon>Archaea</taxon>
        <taxon>Nitrososphaerota</taxon>
        <taxon>Nitrososphaeria</taxon>
        <taxon>Nitrosopumilales</taxon>
        <taxon>Nitrosopumilaceae</taxon>
        <taxon>Nitrosopumilus</taxon>
    </lineage>
</organism>
<name>A0A7D5M9I0_9ARCH</name>
<dbReference type="KEGG" id="nue:C5F50_10490"/>
<dbReference type="RefSeq" id="WP_179371328.1">
    <property type="nucleotide sequence ID" value="NZ_CP026995.1"/>
</dbReference>